<comment type="caution">
    <text evidence="9">The sequence shown here is derived from an EMBL/GenBank/DDBJ whole genome shotgun (WGS) entry which is preliminary data.</text>
</comment>
<dbReference type="Proteomes" id="UP000320333">
    <property type="component" value="Unassembled WGS sequence"/>
</dbReference>
<evidence type="ECO:0000256" key="5">
    <source>
        <dbReference type="ARBA" id="ARBA00023211"/>
    </source>
</evidence>
<keyword evidence="1" id="KW-0808">Transferase</keyword>
<evidence type="ECO:0000256" key="3">
    <source>
        <dbReference type="ARBA" id="ARBA00022777"/>
    </source>
</evidence>
<dbReference type="Pfam" id="PF00294">
    <property type="entry name" value="PfkB"/>
    <property type="match status" value="1"/>
</dbReference>
<dbReference type="Pfam" id="PF04227">
    <property type="entry name" value="Indigoidine_A"/>
    <property type="match status" value="1"/>
</dbReference>
<evidence type="ECO:0000256" key="1">
    <source>
        <dbReference type="ARBA" id="ARBA00022679"/>
    </source>
</evidence>
<dbReference type="STRING" id="246404.A0A507FSJ3"/>
<dbReference type="PROSITE" id="PS00583">
    <property type="entry name" value="PFKB_KINASES_1"/>
    <property type="match status" value="1"/>
</dbReference>
<dbReference type="EMBL" id="QEAP01000004">
    <property type="protein sequence ID" value="TPX78415.1"/>
    <property type="molecule type" value="Genomic_DNA"/>
</dbReference>
<evidence type="ECO:0000256" key="7">
    <source>
        <dbReference type="ARBA" id="ARBA00023295"/>
    </source>
</evidence>
<accession>A0A507FSJ3</accession>
<evidence type="ECO:0000256" key="4">
    <source>
        <dbReference type="ARBA" id="ARBA00022801"/>
    </source>
</evidence>
<dbReference type="AlphaFoldDB" id="A0A507FSJ3"/>
<evidence type="ECO:0000313" key="10">
    <source>
        <dbReference type="Proteomes" id="UP000320333"/>
    </source>
</evidence>
<dbReference type="Gene3D" id="3.40.1790.10">
    <property type="entry name" value="Indigoidine synthase domain"/>
    <property type="match status" value="1"/>
</dbReference>
<keyword evidence="3" id="KW-0418">Kinase</keyword>
<proteinExistence type="inferred from homology"/>
<reference evidence="9 10" key="1">
    <citation type="journal article" date="2019" name="Sci. Rep.">
        <title>Comparative genomics of chytrid fungi reveal insights into the obligate biotrophic and pathogenic lifestyle of Synchytrium endobioticum.</title>
        <authorList>
            <person name="van de Vossenberg B.T.L.H."/>
            <person name="Warris S."/>
            <person name="Nguyen H.D.T."/>
            <person name="van Gent-Pelzer M.P.E."/>
            <person name="Joly D.L."/>
            <person name="van de Geest H.C."/>
            <person name="Bonants P.J.M."/>
            <person name="Smith D.S."/>
            <person name="Levesque C.A."/>
            <person name="van der Lee T.A.J."/>
        </authorList>
    </citation>
    <scope>NUCLEOTIDE SEQUENCE [LARGE SCALE GENOMIC DNA]</scope>
    <source>
        <strain evidence="9 10">CBS 675.73</strain>
    </source>
</reference>
<dbReference type="PROSITE" id="PS00584">
    <property type="entry name" value="PFKB_KINASES_2"/>
    <property type="match status" value="1"/>
</dbReference>
<evidence type="ECO:0000313" key="9">
    <source>
        <dbReference type="EMBL" id="TPX78415.1"/>
    </source>
</evidence>
<dbReference type="InterPro" id="IPR011611">
    <property type="entry name" value="PfkB_dom"/>
</dbReference>
<sequence>MLRLVAHTRPLNRGFITSNRIVYSKEVLEARKNGLPIVALESTIVTHGMPFPHNLDTALGVENIVRKNGAVPATIAVIGGKVHVGLEDNEIRKLADLTDKTVPKVKASRRDLGLVLARGWTGSTTVAATSIIANAVGISVFVTGGIGGVHRNGHITMDVSADLTELSRTPIAVVCAGIKSILDIPRTLEYLETMGVPVVSYQTTAFPAFYTPLSGYDSIAAMASPQDCASLIKAQRDLGLQNGTVIGVPIPRDAVEIDGEELEKCIQKALIEAEIQGISGKNVTPFLLDKVKEVTDGKSLNANMALIANNAHVGSQIAVSLAELIENEGGKGGHGVKLATFPPKWSPETKIAVIGATNLDIVSKFSASASKEKSAEGSVSFSLGGVGRNIAEACWRSGGDPYFVSAIGSDPAGDIVQAKLKDICMPMTGIEAIENATTGCYNGILDSSGNPLSGVADMKIHDLVGNSTSSDSRKELSWILKDKKPQYVVVDANISAQALKDVVNYSEDQGFNVTTVYEPTSVPKCTKIISLIKDSSNSPEIAWKRIKATFQVITPNVAEVAAMLQHARSLNLLPQEYEHEFPVPDQFTLISTDDGPVHAVMNGAIALSTLFRVVVVKLGRAGAFIVSREVPLPLCSQNAEMVTFPGGFSIVHVPSLHKEGVPVVSVTGAGDSLVGAMVSALARKGVVGKSLDGTALTEAVCEGMEAAAWSLRTWDAVSEHVGTKVEDGSNVY</sequence>
<dbReference type="PANTHER" id="PTHR42909:SF1">
    <property type="entry name" value="CARBOHYDRATE KINASE PFKB DOMAIN-CONTAINING PROTEIN"/>
    <property type="match status" value="1"/>
</dbReference>
<dbReference type="InterPro" id="IPR007342">
    <property type="entry name" value="PsuG"/>
</dbReference>
<dbReference type="HAMAP" id="MF_01876">
    <property type="entry name" value="PsiMP_glycosidase"/>
    <property type="match status" value="1"/>
</dbReference>
<dbReference type="PANTHER" id="PTHR42909">
    <property type="entry name" value="ZGC:136858"/>
    <property type="match status" value="1"/>
</dbReference>
<keyword evidence="7" id="KW-0326">Glycosidase</keyword>
<dbReference type="InterPro" id="IPR002173">
    <property type="entry name" value="Carboh/pur_kinase_PfkB_CS"/>
</dbReference>
<organism evidence="9 10">
    <name type="scientific">Chytriomyces confervae</name>
    <dbReference type="NCBI Taxonomy" id="246404"/>
    <lineage>
        <taxon>Eukaryota</taxon>
        <taxon>Fungi</taxon>
        <taxon>Fungi incertae sedis</taxon>
        <taxon>Chytridiomycota</taxon>
        <taxon>Chytridiomycota incertae sedis</taxon>
        <taxon>Chytridiomycetes</taxon>
        <taxon>Chytridiales</taxon>
        <taxon>Chytriomycetaceae</taxon>
        <taxon>Chytriomyces</taxon>
    </lineage>
</organism>
<evidence type="ECO:0000256" key="6">
    <source>
        <dbReference type="ARBA" id="ARBA00023239"/>
    </source>
</evidence>
<keyword evidence="2" id="KW-0479">Metal-binding</keyword>
<dbReference type="SUPFAM" id="SSF110581">
    <property type="entry name" value="Indigoidine synthase A-like"/>
    <property type="match status" value="1"/>
</dbReference>
<evidence type="ECO:0000259" key="8">
    <source>
        <dbReference type="Pfam" id="PF00294"/>
    </source>
</evidence>
<dbReference type="InterPro" id="IPR022830">
    <property type="entry name" value="Indigdn_synthA-like"/>
</dbReference>
<dbReference type="GO" id="GO:0005737">
    <property type="term" value="C:cytoplasm"/>
    <property type="evidence" value="ECO:0007669"/>
    <property type="project" value="TreeGrafter"/>
</dbReference>
<dbReference type="InterPro" id="IPR029056">
    <property type="entry name" value="Ribokinase-like"/>
</dbReference>
<keyword evidence="10" id="KW-1185">Reference proteome</keyword>
<dbReference type="Gene3D" id="3.40.1190.20">
    <property type="match status" value="1"/>
</dbReference>
<dbReference type="GO" id="GO:0046872">
    <property type="term" value="F:metal ion binding"/>
    <property type="evidence" value="ECO:0007669"/>
    <property type="project" value="UniProtKB-KW"/>
</dbReference>
<dbReference type="SUPFAM" id="SSF53613">
    <property type="entry name" value="Ribokinase-like"/>
    <property type="match status" value="1"/>
</dbReference>
<protein>
    <submittedName>
        <fullName evidence="9">Pseudouridylate synthase</fullName>
    </submittedName>
</protein>
<feature type="domain" description="Carbohydrate kinase PfkB" evidence="8">
    <location>
        <begin position="349"/>
        <end position="712"/>
    </location>
</feature>
<name>A0A507FSJ3_9FUNG</name>
<dbReference type="OrthoDB" id="198885at2759"/>
<dbReference type="GO" id="GO:0016798">
    <property type="term" value="F:hydrolase activity, acting on glycosyl bonds"/>
    <property type="evidence" value="ECO:0007669"/>
    <property type="project" value="UniProtKB-KW"/>
</dbReference>
<dbReference type="GO" id="GO:0004730">
    <property type="term" value="F:pseudouridylate synthase activity"/>
    <property type="evidence" value="ECO:0007669"/>
    <property type="project" value="InterPro"/>
</dbReference>
<keyword evidence="4" id="KW-0378">Hydrolase</keyword>
<keyword evidence="5" id="KW-0464">Manganese</keyword>
<keyword evidence="6" id="KW-0456">Lyase</keyword>
<evidence type="ECO:0000256" key="2">
    <source>
        <dbReference type="ARBA" id="ARBA00022723"/>
    </source>
</evidence>
<gene>
    <name evidence="9" type="primary">CCO327</name>
    <name evidence="9" type="ORF">CcCBS67573_g00327</name>
</gene>
<dbReference type="GO" id="GO:0016301">
    <property type="term" value="F:kinase activity"/>
    <property type="evidence" value="ECO:0007669"/>
    <property type="project" value="UniProtKB-KW"/>
</dbReference>